<keyword evidence="5" id="KW-0676">Redox-active center</keyword>
<dbReference type="EMBL" id="JADZLT010000050">
    <property type="protein sequence ID" value="MBH0238539.1"/>
    <property type="molecule type" value="Genomic_DNA"/>
</dbReference>
<dbReference type="InterPro" id="IPR016153">
    <property type="entry name" value="Heat_shock_Hsp33_N"/>
</dbReference>
<dbReference type="Pfam" id="PF01430">
    <property type="entry name" value="HSP33"/>
    <property type="match status" value="1"/>
</dbReference>
<dbReference type="SUPFAM" id="SSF64397">
    <property type="entry name" value="Hsp33 domain"/>
    <property type="match status" value="1"/>
</dbReference>
<protein>
    <submittedName>
        <fullName evidence="6">Hsp33 family molecular chaperone</fullName>
    </submittedName>
</protein>
<dbReference type="InterPro" id="IPR016154">
    <property type="entry name" value="Heat_shock_Hsp33_C"/>
</dbReference>
<proteinExistence type="predicted"/>
<dbReference type="PANTHER" id="PTHR30111">
    <property type="entry name" value="33 KDA CHAPERONIN"/>
    <property type="match status" value="1"/>
</dbReference>
<keyword evidence="4" id="KW-0143">Chaperone</keyword>
<dbReference type="CDD" id="cd00498">
    <property type="entry name" value="Hsp33"/>
    <property type="match status" value="1"/>
</dbReference>
<name>A0A931MZW6_9HYPH</name>
<dbReference type="InterPro" id="IPR023212">
    <property type="entry name" value="Hsp33_helix_hairpin_bin_dom_sf"/>
</dbReference>
<keyword evidence="7" id="KW-1185">Reference proteome</keyword>
<dbReference type="GO" id="GO:0051082">
    <property type="term" value="F:unfolded protein binding"/>
    <property type="evidence" value="ECO:0007669"/>
    <property type="project" value="InterPro"/>
</dbReference>
<gene>
    <name evidence="6" type="ORF">I5731_11955</name>
</gene>
<dbReference type="GO" id="GO:0042026">
    <property type="term" value="P:protein refolding"/>
    <property type="evidence" value="ECO:0007669"/>
    <property type="project" value="TreeGrafter"/>
</dbReference>
<evidence type="ECO:0000256" key="5">
    <source>
        <dbReference type="ARBA" id="ARBA00023284"/>
    </source>
</evidence>
<evidence type="ECO:0000256" key="3">
    <source>
        <dbReference type="ARBA" id="ARBA00023157"/>
    </source>
</evidence>
<dbReference type="Proteomes" id="UP000631694">
    <property type="component" value="Unassembled WGS sequence"/>
</dbReference>
<dbReference type="GO" id="GO:0044183">
    <property type="term" value="F:protein folding chaperone"/>
    <property type="evidence" value="ECO:0007669"/>
    <property type="project" value="TreeGrafter"/>
</dbReference>
<evidence type="ECO:0000313" key="6">
    <source>
        <dbReference type="EMBL" id="MBH0238539.1"/>
    </source>
</evidence>
<dbReference type="NCBIfam" id="NF002386">
    <property type="entry name" value="PRK01402.1"/>
    <property type="match status" value="1"/>
</dbReference>
<dbReference type="Gene3D" id="3.90.1280.10">
    <property type="entry name" value="HSP33 redox switch-like"/>
    <property type="match status" value="1"/>
</dbReference>
<keyword evidence="2" id="KW-0862">Zinc</keyword>
<reference evidence="6" key="1">
    <citation type="submission" date="2020-12" db="EMBL/GenBank/DDBJ databases">
        <title>Methylobrevis albus sp. nov., isolated from fresh water lack sediment.</title>
        <authorList>
            <person name="Zou Q."/>
        </authorList>
    </citation>
    <scope>NUCLEOTIDE SEQUENCE</scope>
    <source>
        <strain evidence="6">L22</strain>
    </source>
</reference>
<sequence length="334" mass="36180">MAGTGDPAPAAGRPGDDAVLPFAVEALDSRGRLVHLGPALDTILSRHAYPEPVARLIGEAAALTALLGTALKFDGRFIFQTQSDGPVHMLVVDFEAPDRLRACARFDEAAVHAAIAEGRATSADLLGAGHLAMTVDQGPDMSRYQGVVPLDGRSLEDAAHQYFAQSEQIPTRVRLAVAEVVSRDAGHAPRHAWRAGGLLVQFLPESSARLPVRDLDPGDAPEGSLPLPVDEDDAWTEAASLVGTVEDHELTDPAVSAEDLLYRLFHERGVRVYDRQPIIERCRCSRDKVADMLRSFSADDRKDMVDEGRINVTCEFCSTAYDFDPAEFEVGEEE</sequence>
<keyword evidence="1" id="KW-0963">Cytoplasm</keyword>
<organism evidence="6 7">
    <name type="scientific">Methylobrevis albus</name>
    <dbReference type="NCBI Taxonomy" id="2793297"/>
    <lineage>
        <taxon>Bacteria</taxon>
        <taxon>Pseudomonadati</taxon>
        <taxon>Pseudomonadota</taxon>
        <taxon>Alphaproteobacteria</taxon>
        <taxon>Hyphomicrobiales</taxon>
        <taxon>Pleomorphomonadaceae</taxon>
        <taxon>Methylobrevis</taxon>
    </lineage>
</organism>
<dbReference type="InterPro" id="IPR000397">
    <property type="entry name" value="Heat_shock_Hsp33"/>
</dbReference>
<dbReference type="Gene3D" id="1.10.287.480">
    <property type="entry name" value="helix hairpin bin"/>
    <property type="match status" value="1"/>
</dbReference>
<dbReference type="SUPFAM" id="SSF118352">
    <property type="entry name" value="HSP33 redox switch-like"/>
    <property type="match status" value="1"/>
</dbReference>
<comment type="caution">
    <text evidence="6">The sequence shown here is derived from an EMBL/GenBank/DDBJ whole genome shotgun (WGS) entry which is preliminary data.</text>
</comment>
<evidence type="ECO:0000256" key="4">
    <source>
        <dbReference type="ARBA" id="ARBA00023186"/>
    </source>
</evidence>
<dbReference type="Gene3D" id="3.55.30.10">
    <property type="entry name" value="Hsp33 domain"/>
    <property type="match status" value="1"/>
</dbReference>
<keyword evidence="3" id="KW-1015">Disulfide bond</keyword>
<evidence type="ECO:0000313" key="7">
    <source>
        <dbReference type="Proteomes" id="UP000631694"/>
    </source>
</evidence>
<evidence type="ECO:0000256" key="1">
    <source>
        <dbReference type="ARBA" id="ARBA00022490"/>
    </source>
</evidence>
<dbReference type="PIRSF" id="PIRSF005261">
    <property type="entry name" value="Heat_shock_Hsp33"/>
    <property type="match status" value="1"/>
</dbReference>
<evidence type="ECO:0000256" key="2">
    <source>
        <dbReference type="ARBA" id="ARBA00022833"/>
    </source>
</evidence>
<dbReference type="GO" id="GO:0005737">
    <property type="term" value="C:cytoplasm"/>
    <property type="evidence" value="ECO:0007669"/>
    <property type="project" value="InterPro"/>
</dbReference>
<dbReference type="PANTHER" id="PTHR30111:SF1">
    <property type="entry name" value="33 KDA CHAPERONIN"/>
    <property type="match status" value="1"/>
</dbReference>
<accession>A0A931MZW6</accession>
<dbReference type="AlphaFoldDB" id="A0A931MZW6"/>